<sequence length="403" mass="44748">MSEAPLRGIRVIDLSRLLPGPLATLFLADLGAEVIKVELPQQPDYVRHYPPFYTTDKGESFSANYLALNRSKKNVAIDYTRPEGRQLLIELIKTADVVVEQFRPGYLSQYGLDYESLAQIHPRLIYVSISGYGQNGPYASRAGHDLNYLAYSGILGLNTHQDKPLLPPVQIADIAGGSYMAVMGTLTALLARHRSQQGEHVDVSMTQGALPMLHLLMAEYWANGQLPTRETMPLAGGLINYEVYRCKDGKWIAFAALEPKFWMRFCEAIGKPELLGLGLDQNTSAEKKAHCRAQLAALFESKSREEWLRLDAEHELLISPIYSLDELEQDPHLQARQAFVEIPHPVLGSYKSIALPIGFRNHPLPPPAPAPDLGAHTQSVLQALGIDTAQLEALKAKKIIHYV</sequence>
<dbReference type="RefSeq" id="WP_166918336.1">
    <property type="nucleotide sequence ID" value="NZ_JAASRN010000001.1"/>
</dbReference>
<gene>
    <name evidence="1" type="ORF">FHS56_000543</name>
</gene>
<dbReference type="SUPFAM" id="SSF89796">
    <property type="entry name" value="CoA-transferase family III (CaiB/BaiF)"/>
    <property type="match status" value="1"/>
</dbReference>
<keyword evidence="1" id="KW-0808">Transferase</keyword>
<dbReference type="Pfam" id="PF02515">
    <property type="entry name" value="CoA_transf_3"/>
    <property type="match status" value="1"/>
</dbReference>
<dbReference type="InterPro" id="IPR003673">
    <property type="entry name" value="CoA-Trfase_fam_III"/>
</dbReference>
<dbReference type="GO" id="GO:0016740">
    <property type="term" value="F:transferase activity"/>
    <property type="evidence" value="ECO:0007669"/>
    <property type="project" value="UniProtKB-KW"/>
</dbReference>
<organism evidence="1 2">
    <name type="scientific">Thermonema lapsum</name>
    <dbReference type="NCBI Taxonomy" id="28195"/>
    <lineage>
        <taxon>Bacteria</taxon>
        <taxon>Pseudomonadati</taxon>
        <taxon>Bacteroidota</taxon>
        <taxon>Cytophagia</taxon>
        <taxon>Cytophagales</taxon>
        <taxon>Thermonemataceae</taxon>
        <taxon>Thermonema</taxon>
    </lineage>
</organism>
<comment type="caution">
    <text evidence="1">The sequence shown here is derived from an EMBL/GenBank/DDBJ whole genome shotgun (WGS) entry which is preliminary data.</text>
</comment>
<reference evidence="1 2" key="1">
    <citation type="submission" date="2020-03" db="EMBL/GenBank/DDBJ databases">
        <title>Genomic Encyclopedia of Type Strains, Phase IV (KMG-IV): sequencing the most valuable type-strain genomes for metagenomic binning, comparative biology and taxonomic classification.</title>
        <authorList>
            <person name="Goeker M."/>
        </authorList>
    </citation>
    <scope>NUCLEOTIDE SEQUENCE [LARGE SCALE GENOMIC DNA]</scope>
    <source>
        <strain evidence="1 2">DSM 5718</strain>
    </source>
</reference>
<dbReference type="Proteomes" id="UP000537126">
    <property type="component" value="Unassembled WGS sequence"/>
</dbReference>
<evidence type="ECO:0000313" key="2">
    <source>
        <dbReference type="Proteomes" id="UP000537126"/>
    </source>
</evidence>
<accession>A0A846MNZ5</accession>
<dbReference type="InterPro" id="IPR050509">
    <property type="entry name" value="CoA-transferase_III"/>
</dbReference>
<dbReference type="InterPro" id="IPR044855">
    <property type="entry name" value="CoA-Trfase_III_dom3_sf"/>
</dbReference>
<evidence type="ECO:0000313" key="1">
    <source>
        <dbReference type="EMBL" id="NIK73057.1"/>
    </source>
</evidence>
<protein>
    <submittedName>
        <fullName evidence="1">Crotonobetainyl-CoA:carnitine CoA-transferase CaiB-like acyl-CoA transferase</fullName>
    </submittedName>
</protein>
<dbReference type="AlphaFoldDB" id="A0A846MNZ5"/>
<dbReference type="Gene3D" id="3.30.1540.10">
    <property type="entry name" value="formyl-coa transferase, domain 3"/>
    <property type="match status" value="1"/>
</dbReference>
<dbReference type="PANTHER" id="PTHR48228">
    <property type="entry name" value="SUCCINYL-COA--D-CITRAMALATE COA-TRANSFERASE"/>
    <property type="match status" value="1"/>
</dbReference>
<dbReference type="EMBL" id="JAASRN010000001">
    <property type="protein sequence ID" value="NIK73057.1"/>
    <property type="molecule type" value="Genomic_DNA"/>
</dbReference>
<name>A0A846MNZ5_9BACT</name>
<dbReference type="Gene3D" id="3.40.50.10540">
    <property type="entry name" value="Crotonobetainyl-coa:carnitine coa-transferase, domain 1"/>
    <property type="match status" value="2"/>
</dbReference>
<dbReference type="PANTHER" id="PTHR48228:SF5">
    <property type="entry name" value="ALPHA-METHYLACYL-COA RACEMASE"/>
    <property type="match status" value="1"/>
</dbReference>
<keyword evidence="2" id="KW-1185">Reference proteome</keyword>
<dbReference type="InterPro" id="IPR023606">
    <property type="entry name" value="CoA-Trfase_III_dom_1_sf"/>
</dbReference>
<proteinExistence type="predicted"/>